<evidence type="ECO:0000313" key="3">
    <source>
        <dbReference type="Proteomes" id="UP000199155"/>
    </source>
</evidence>
<feature type="compositionally biased region" description="Basic and acidic residues" evidence="1">
    <location>
        <begin position="113"/>
        <end position="127"/>
    </location>
</feature>
<gene>
    <name evidence="2" type="ORF">SAMN05421806_102109</name>
</gene>
<evidence type="ECO:0000256" key="1">
    <source>
        <dbReference type="SAM" id="MobiDB-lite"/>
    </source>
</evidence>
<dbReference type="Proteomes" id="UP000199155">
    <property type="component" value="Unassembled WGS sequence"/>
</dbReference>
<feature type="region of interest" description="Disordered" evidence="1">
    <location>
        <begin position="30"/>
        <end position="140"/>
    </location>
</feature>
<accession>A0A1G8VXI6</accession>
<evidence type="ECO:0000313" key="2">
    <source>
        <dbReference type="EMBL" id="SDJ70798.1"/>
    </source>
</evidence>
<feature type="compositionally biased region" description="Low complexity" evidence="1">
    <location>
        <begin position="79"/>
        <end position="91"/>
    </location>
</feature>
<dbReference type="EMBL" id="FNFF01000002">
    <property type="protein sequence ID" value="SDJ70798.1"/>
    <property type="molecule type" value="Genomic_DNA"/>
</dbReference>
<name>A0A1G8VXI6_9ACTN</name>
<sequence length="140" mass="14712">MERAGFQDADHLARRHLVAFVHECPYRLEGRTQGRRARAAQFDGHHTPARDAAGEGDRPGGRSADLGAGGGGEVDSSVPGPIAGRGRIPGAQDRRAVADGPGAIAFRGRAGVRGRDRVRDPGSDQCRDLGQCRGPELGRG</sequence>
<protein>
    <submittedName>
        <fullName evidence="2">Uncharacterized protein</fullName>
    </submittedName>
</protein>
<dbReference type="AlphaFoldDB" id="A0A1G8VXI6"/>
<keyword evidence="3" id="KW-1185">Reference proteome</keyword>
<reference evidence="2 3" key="1">
    <citation type="submission" date="2016-10" db="EMBL/GenBank/DDBJ databases">
        <authorList>
            <person name="de Groot N.N."/>
        </authorList>
    </citation>
    <scope>NUCLEOTIDE SEQUENCE [LARGE SCALE GENOMIC DNA]</scope>
    <source>
        <strain evidence="2 3">CGMCC 4.5727</strain>
    </source>
</reference>
<proteinExistence type="predicted"/>
<feature type="compositionally biased region" description="Basic and acidic residues" evidence="1">
    <location>
        <begin position="43"/>
        <end position="60"/>
    </location>
</feature>
<organism evidence="2 3">
    <name type="scientific">Streptomyces indicus</name>
    <dbReference type="NCBI Taxonomy" id="417292"/>
    <lineage>
        <taxon>Bacteria</taxon>
        <taxon>Bacillati</taxon>
        <taxon>Actinomycetota</taxon>
        <taxon>Actinomycetes</taxon>
        <taxon>Kitasatosporales</taxon>
        <taxon>Streptomycetaceae</taxon>
        <taxon>Streptomyces</taxon>
    </lineage>
</organism>